<name>A0AAD9N3I7_RIDPI</name>
<keyword evidence="2" id="KW-1185">Reference proteome</keyword>
<dbReference type="Proteomes" id="UP001209878">
    <property type="component" value="Unassembled WGS sequence"/>
</dbReference>
<accession>A0AAD9N3I7</accession>
<protein>
    <submittedName>
        <fullName evidence="1">Uncharacterized protein</fullName>
    </submittedName>
</protein>
<comment type="caution">
    <text evidence="1">The sequence shown here is derived from an EMBL/GenBank/DDBJ whole genome shotgun (WGS) entry which is preliminary data.</text>
</comment>
<evidence type="ECO:0000313" key="2">
    <source>
        <dbReference type="Proteomes" id="UP001209878"/>
    </source>
</evidence>
<proteinExistence type="predicted"/>
<evidence type="ECO:0000313" key="1">
    <source>
        <dbReference type="EMBL" id="KAK2152949.1"/>
    </source>
</evidence>
<reference evidence="1" key="1">
    <citation type="journal article" date="2023" name="Mol. Biol. Evol.">
        <title>Third-Generation Sequencing Reveals the Adaptive Role of the Epigenome in Three Deep-Sea Polychaetes.</title>
        <authorList>
            <person name="Perez M."/>
            <person name="Aroh O."/>
            <person name="Sun Y."/>
            <person name="Lan Y."/>
            <person name="Juniper S.K."/>
            <person name="Young C.R."/>
            <person name="Angers B."/>
            <person name="Qian P.Y."/>
        </authorList>
    </citation>
    <scope>NUCLEOTIDE SEQUENCE</scope>
    <source>
        <strain evidence="1">R07B-5</strain>
    </source>
</reference>
<gene>
    <name evidence="1" type="ORF">NP493_2380g00001</name>
</gene>
<sequence>MSLVLPKCLVTKMSCYQKGPVTEMSVTKMSITTVSFTKMSWILEIDFNVYNIYNK</sequence>
<organism evidence="1 2">
    <name type="scientific">Ridgeia piscesae</name>
    <name type="common">Tubeworm</name>
    <dbReference type="NCBI Taxonomy" id="27915"/>
    <lineage>
        <taxon>Eukaryota</taxon>
        <taxon>Metazoa</taxon>
        <taxon>Spiralia</taxon>
        <taxon>Lophotrochozoa</taxon>
        <taxon>Annelida</taxon>
        <taxon>Polychaeta</taxon>
        <taxon>Sedentaria</taxon>
        <taxon>Canalipalpata</taxon>
        <taxon>Sabellida</taxon>
        <taxon>Siboglinidae</taxon>
        <taxon>Ridgeia</taxon>
    </lineage>
</organism>
<dbReference type="AlphaFoldDB" id="A0AAD9N3I7"/>
<dbReference type="EMBL" id="JAODUO010002377">
    <property type="protein sequence ID" value="KAK2152949.1"/>
    <property type="molecule type" value="Genomic_DNA"/>
</dbReference>